<organism evidence="3 4">
    <name type="scientific">Pseudoalteromonas haloplanktis</name>
    <name type="common">Alteromonas haloplanktis</name>
    <dbReference type="NCBI Taxonomy" id="228"/>
    <lineage>
        <taxon>Bacteria</taxon>
        <taxon>Pseudomonadati</taxon>
        <taxon>Pseudomonadota</taxon>
        <taxon>Gammaproteobacteria</taxon>
        <taxon>Alteromonadales</taxon>
        <taxon>Pseudoalteromonadaceae</taxon>
        <taxon>Pseudoalteromonas</taxon>
    </lineage>
</organism>
<feature type="domain" description="PEGA" evidence="2">
    <location>
        <begin position="708"/>
        <end position="764"/>
    </location>
</feature>
<evidence type="ECO:0000313" key="4">
    <source>
        <dbReference type="Proteomes" id="UP001226574"/>
    </source>
</evidence>
<keyword evidence="1" id="KW-1133">Transmembrane helix</keyword>
<feature type="transmembrane region" description="Helical" evidence="1">
    <location>
        <begin position="51"/>
        <end position="69"/>
    </location>
</feature>
<sequence>MKTNIKPFWWRALLLILATLYLIPEAIFNAQLVSLVGLGTPDAKDLEHLEIYGRAVSGVGVALLLADFLPKPMVAKFGRGIISFVALVCLVWPVVFYGQKYLIEKTLIEPSTAEQRQFATYSAALRDALAMNTIKVNGLDYDSANLQSSENLTFLALFGGLLYSDAALSDNIEQDKRRIIAAFVQKKAYQDFDKHYQDYSQLYDELVQKYKAYAKGSKQYNHTLATINEREQGYWQQVEQEINDGWGQYQKAQKAHIAKASARAQKYGPKIYDYHKRINKCSDRYDKSSERDRKNRCYERANADYRSDILKAGLGYIEPDYWLIVEDISMTENTANSILMGVLTGGVYTALQAASLAVGGDGGIKDKRYKYTDDPDHYQVRFLQHPNFHRMFEKETGYPFTIDNLMVFRSHETTAKKLRAHFKSKGLNLPDNWTIAQRATFAAAVHTKVTAQANAKWRQEMAQRGLSLEPNLSWVQFQLHPQIQSRIADRMGDLYVKNIRADWNKKSFKEHVLDPNIAKRTDKYMAMLNSSEGKFADGGEFAQYGKQALRSVIIPPISMSLSLFLICLTFSKLPLKLWQLIKPQEQKPRFSALTLLQKLLMPALILIIPVMFVANSFTKDTQSPVNYFLEKVEESSNPVFSFAIRWTLHAQPLLHPLGLKFEEYFNIYQRFSPLSHTLASIDILRHDTANLSAEQQQKRNDVMSQKTKLTVQSNAADFTVRIMNIGPKYQPGISLKTGSYDIQVSAPGYKTYRRWHQLDAGEQQLTINLTRQ</sequence>
<comment type="caution">
    <text evidence="3">The sequence shown here is derived from an EMBL/GenBank/DDBJ whole genome shotgun (WGS) entry which is preliminary data.</text>
</comment>
<dbReference type="Proteomes" id="UP001226574">
    <property type="component" value="Unassembled WGS sequence"/>
</dbReference>
<keyword evidence="1" id="KW-0812">Transmembrane</keyword>
<evidence type="ECO:0000256" key="1">
    <source>
        <dbReference type="SAM" id="Phobius"/>
    </source>
</evidence>
<feature type="transmembrane region" description="Helical" evidence="1">
    <location>
        <begin position="81"/>
        <end position="98"/>
    </location>
</feature>
<dbReference type="EMBL" id="JAVIFY010000001">
    <property type="protein sequence ID" value="MDQ9090179.1"/>
    <property type="molecule type" value="Genomic_DNA"/>
</dbReference>
<keyword evidence="4" id="KW-1185">Reference proteome</keyword>
<gene>
    <name evidence="3" type="ORF">RC083_01090</name>
</gene>
<dbReference type="Pfam" id="PF08308">
    <property type="entry name" value="PEGA"/>
    <property type="match status" value="1"/>
</dbReference>
<keyword evidence="1" id="KW-0472">Membrane</keyword>
<evidence type="ECO:0000313" key="3">
    <source>
        <dbReference type="EMBL" id="MDQ9090179.1"/>
    </source>
</evidence>
<accession>A0ABU1B9I9</accession>
<reference evidence="3 4" key="1">
    <citation type="submission" date="2023-08" db="EMBL/GenBank/DDBJ databases">
        <title>Pseudoalteromonas haloplanktis LL1 genome.</title>
        <authorList>
            <person name="Wu S."/>
        </authorList>
    </citation>
    <scope>NUCLEOTIDE SEQUENCE [LARGE SCALE GENOMIC DNA]</scope>
    <source>
        <strain evidence="3 4">LL1</strain>
    </source>
</reference>
<protein>
    <submittedName>
        <fullName evidence="3">Carboxypeptidase-like regulatory domain-containing protein</fullName>
    </submittedName>
</protein>
<dbReference type="InterPro" id="IPR013229">
    <property type="entry name" value="PEGA"/>
</dbReference>
<proteinExistence type="predicted"/>
<evidence type="ECO:0000259" key="2">
    <source>
        <dbReference type="Pfam" id="PF08308"/>
    </source>
</evidence>
<name>A0ABU1B9I9_PSEHA</name>
<dbReference type="RefSeq" id="WP_309038167.1">
    <property type="nucleotide sequence ID" value="NZ_JAVIFY010000001.1"/>
</dbReference>